<dbReference type="Pfam" id="PF00448">
    <property type="entry name" value="SRP54"/>
    <property type="match status" value="1"/>
</dbReference>
<keyword evidence="5" id="KW-1185">Reference proteome</keyword>
<reference evidence="4 5" key="1">
    <citation type="submission" date="2019-05" db="EMBL/GenBank/DDBJ databases">
        <title>Mikania micrantha, genome provides insights into the molecular mechanism of rapid growth.</title>
        <authorList>
            <person name="Liu B."/>
        </authorList>
    </citation>
    <scope>NUCLEOTIDE SEQUENCE [LARGE SCALE GENOMIC DNA]</scope>
    <source>
        <strain evidence="4">NLD-2019</strain>
        <tissue evidence="4">Leaf</tissue>
    </source>
</reference>
<dbReference type="GO" id="GO:0006614">
    <property type="term" value="P:SRP-dependent cotranslational protein targeting to membrane"/>
    <property type="evidence" value="ECO:0007669"/>
    <property type="project" value="InterPro"/>
</dbReference>
<dbReference type="PROSITE" id="PS00300">
    <property type="entry name" value="SRP54"/>
    <property type="match status" value="1"/>
</dbReference>
<evidence type="ECO:0000256" key="2">
    <source>
        <dbReference type="ARBA" id="ARBA00023134"/>
    </source>
</evidence>
<dbReference type="Gene3D" id="3.40.50.300">
    <property type="entry name" value="P-loop containing nucleotide triphosphate hydrolases"/>
    <property type="match status" value="1"/>
</dbReference>
<keyword evidence="2" id="KW-0342">GTP-binding</keyword>
<dbReference type="InterPro" id="IPR000897">
    <property type="entry name" value="SRP54_GTPase_dom"/>
</dbReference>
<evidence type="ECO:0000259" key="3">
    <source>
        <dbReference type="PROSITE" id="PS00300"/>
    </source>
</evidence>
<evidence type="ECO:0000256" key="1">
    <source>
        <dbReference type="ARBA" id="ARBA00022741"/>
    </source>
</evidence>
<organism evidence="4 5">
    <name type="scientific">Mikania micrantha</name>
    <name type="common">bitter vine</name>
    <dbReference type="NCBI Taxonomy" id="192012"/>
    <lineage>
        <taxon>Eukaryota</taxon>
        <taxon>Viridiplantae</taxon>
        <taxon>Streptophyta</taxon>
        <taxon>Embryophyta</taxon>
        <taxon>Tracheophyta</taxon>
        <taxon>Spermatophyta</taxon>
        <taxon>Magnoliopsida</taxon>
        <taxon>eudicotyledons</taxon>
        <taxon>Gunneridae</taxon>
        <taxon>Pentapetalae</taxon>
        <taxon>asterids</taxon>
        <taxon>campanulids</taxon>
        <taxon>Asterales</taxon>
        <taxon>Asteraceae</taxon>
        <taxon>Asteroideae</taxon>
        <taxon>Heliantheae alliance</taxon>
        <taxon>Eupatorieae</taxon>
        <taxon>Mikania</taxon>
    </lineage>
</organism>
<feature type="domain" description="SRP54-type proteins GTP-binding" evidence="3">
    <location>
        <begin position="82"/>
        <end position="95"/>
    </location>
</feature>
<protein>
    <recommendedName>
        <fullName evidence="3">SRP54-type proteins GTP-binding domain-containing protein</fullName>
    </recommendedName>
</protein>
<proteinExistence type="predicted"/>
<evidence type="ECO:0000313" key="4">
    <source>
        <dbReference type="EMBL" id="KAD6453209.1"/>
    </source>
</evidence>
<accession>A0A5N6PES4</accession>
<dbReference type="GO" id="GO:0005525">
    <property type="term" value="F:GTP binding"/>
    <property type="evidence" value="ECO:0007669"/>
    <property type="project" value="UniProtKB-KW"/>
</dbReference>
<name>A0A5N6PES4_9ASTR</name>
<comment type="caution">
    <text evidence="4">The sequence shown here is derived from an EMBL/GenBank/DDBJ whole genome shotgun (WGS) entry which is preliminary data.</text>
</comment>
<gene>
    <name evidence="4" type="ORF">E3N88_07914</name>
</gene>
<keyword evidence="1" id="KW-0547">Nucleotide-binding</keyword>
<dbReference type="Proteomes" id="UP000326396">
    <property type="component" value="Linkage Group LG12"/>
</dbReference>
<evidence type="ECO:0000313" key="5">
    <source>
        <dbReference type="Proteomes" id="UP000326396"/>
    </source>
</evidence>
<sequence length="109" mass="12471">MRRRFEDPSRYATDLKYLKSSGFLRGTRSFIWPSSRSRGNGRFSDVKHVVQCIEANICVVFFVLYYYADVMNVSVVDELEIPVKFVGVGEGVEDLQPFEAEAFVNAIFS</sequence>
<dbReference type="InterPro" id="IPR027417">
    <property type="entry name" value="P-loop_NTPase"/>
</dbReference>
<dbReference type="AlphaFoldDB" id="A0A5N6PES4"/>
<dbReference type="EMBL" id="SZYD01000004">
    <property type="protein sequence ID" value="KAD6453209.1"/>
    <property type="molecule type" value="Genomic_DNA"/>
</dbReference>
<dbReference type="OrthoDB" id="1686436at2759"/>